<gene>
    <name evidence="2" type="ORF">EEDITHA_LOCUS3266</name>
</gene>
<accession>A0AAU9TJ28</accession>
<reference evidence="2" key="1">
    <citation type="submission" date="2022-03" db="EMBL/GenBank/DDBJ databases">
        <authorList>
            <person name="Tunstrom K."/>
        </authorList>
    </citation>
    <scope>NUCLEOTIDE SEQUENCE</scope>
</reference>
<feature type="compositionally biased region" description="Basic and acidic residues" evidence="1">
    <location>
        <begin position="34"/>
        <end position="46"/>
    </location>
</feature>
<dbReference type="Proteomes" id="UP001153954">
    <property type="component" value="Unassembled WGS sequence"/>
</dbReference>
<organism evidence="2 3">
    <name type="scientific">Euphydryas editha</name>
    <name type="common">Edith's checkerspot</name>
    <dbReference type="NCBI Taxonomy" id="104508"/>
    <lineage>
        <taxon>Eukaryota</taxon>
        <taxon>Metazoa</taxon>
        <taxon>Ecdysozoa</taxon>
        <taxon>Arthropoda</taxon>
        <taxon>Hexapoda</taxon>
        <taxon>Insecta</taxon>
        <taxon>Pterygota</taxon>
        <taxon>Neoptera</taxon>
        <taxon>Endopterygota</taxon>
        <taxon>Lepidoptera</taxon>
        <taxon>Glossata</taxon>
        <taxon>Ditrysia</taxon>
        <taxon>Papilionoidea</taxon>
        <taxon>Nymphalidae</taxon>
        <taxon>Nymphalinae</taxon>
        <taxon>Euphydryas</taxon>
    </lineage>
</organism>
<name>A0AAU9TJ28_EUPED</name>
<proteinExistence type="predicted"/>
<feature type="region of interest" description="Disordered" evidence="1">
    <location>
        <begin position="1"/>
        <end position="57"/>
    </location>
</feature>
<evidence type="ECO:0000313" key="2">
    <source>
        <dbReference type="EMBL" id="CAH2086953.1"/>
    </source>
</evidence>
<evidence type="ECO:0000313" key="3">
    <source>
        <dbReference type="Proteomes" id="UP001153954"/>
    </source>
</evidence>
<feature type="compositionally biased region" description="Polar residues" evidence="1">
    <location>
        <begin position="1"/>
        <end position="10"/>
    </location>
</feature>
<dbReference type="EMBL" id="CAKOGL010000005">
    <property type="protein sequence ID" value="CAH2086953.1"/>
    <property type="molecule type" value="Genomic_DNA"/>
</dbReference>
<keyword evidence="3" id="KW-1185">Reference proteome</keyword>
<dbReference type="AlphaFoldDB" id="A0AAU9TJ28"/>
<comment type="caution">
    <text evidence="2">The sequence shown here is derived from an EMBL/GenBank/DDBJ whole genome shotgun (WGS) entry which is preliminary data.</text>
</comment>
<protein>
    <submittedName>
        <fullName evidence="2">Uncharacterized protein</fullName>
    </submittedName>
</protein>
<sequence length="91" mass="9886">MSAVMSTLSMISGGRRAHRKLASSRKSGQFSDAGEERSRSQHDLNKQQRSASLQTLEPGVVNLENLEAKPVSAVGSENDSVNSAFLRHFVD</sequence>
<evidence type="ECO:0000256" key="1">
    <source>
        <dbReference type="SAM" id="MobiDB-lite"/>
    </source>
</evidence>